<reference evidence="7 8" key="1">
    <citation type="submission" date="2019-07" db="EMBL/GenBank/DDBJ databases">
        <title>Genomics analysis of Aphanomyces spp. identifies a new class of oomycete effector associated with host adaptation.</title>
        <authorList>
            <person name="Gaulin E."/>
        </authorList>
    </citation>
    <scope>NUCLEOTIDE SEQUENCE [LARGE SCALE GENOMIC DNA]</scope>
    <source>
        <strain evidence="7 8">ATCC 201684</strain>
    </source>
</reference>
<protein>
    <submittedName>
        <fullName evidence="7">Uncharacterized protein</fullName>
    </submittedName>
</protein>
<accession>A0A6G0WVB8</accession>
<comment type="similarity">
    <text evidence="2">Belongs to the elicitin family.</text>
</comment>
<dbReference type="Proteomes" id="UP000481153">
    <property type="component" value="Unassembled WGS sequence"/>
</dbReference>
<evidence type="ECO:0000256" key="6">
    <source>
        <dbReference type="SAM" id="MobiDB-lite"/>
    </source>
</evidence>
<feature type="region of interest" description="Disordered" evidence="6">
    <location>
        <begin position="152"/>
        <end position="183"/>
    </location>
</feature>
<name>A0A6G0WVB8_9STRA</name>
<evidence type="ECO:0000256" key="5">
    <source>
        <dbReference type="ARBA" id="ARBA00023157"/>
    </source>
</evidence>
<dbReference type="InterPro" id="IPR002200">
    <property type="entry name" value="Elicitin"/>
</dbReference>
<evidence type="ECO:0000256" key="2">
    <source>
        <dbReference type="ARBA" id="ARBA00009544"/>
    </source>
</evidence>
<keyword evidence="5" id="KW-1015">Disulfide bond</keyword>
<gene>
    <name evidence="7" type="ORF">Ae201684_011358</name>
</gene>
<proteinExistence type="inferred from homology"/>
<feature type="compositionally biased region" description="Polar residues" evidence="6">
    <location>
        <begin position="152"/>
        <end position="169"/>
    </location>
</feature>
<dbReference type="InterPro" id="IPR036470">
    <property type="entry name" value="Elicitin_sf"/>
</dbReference>
<evidence type="ECO:0000256" key="1">
    <source>
        <dbReference type="ARBA" id="ARBA00004613"/>
    </source>
</evidence>
<keyword evidence="4" id="KW-0928">Hypersensitive response elicitation</keyword>
<comment type="subcellular location">
    <subcellularLocation>
        <location evidence="1">Secreted</location>
    </subcellularLocation>
</comment>
<comment type="caution">
    <text evidence="7">The sequence shown here is derived from an EMBL/GenBank/DDBJ whole genome shotgun (WGS) entry which is preliminary data.</text>
</comment>
<sequence length="202" mass="21972">MRCSRKSIASTSRPVCSGTKISLRLSSTNLKTGPSTSNWVQRGSRNFFPWCTGDQKKAFYASLKSLKNLDGCTKASGFDWSSFFSTEDAFPTQTQYWTTLKAKECLAFVDDVHQLKLDSCALWILQKIAYKTVYLKCSNETFVPSVNVTLPDPSSNTTKGTTPNNSSSSTVKPTDAPTTTPKSSASTVAVGLLAFSIAFAMP</sequence>
<dbReference type="GO" id="GO:0052040">
    <property type="term" value="P:symbiont-mediated perturbation of host programmed cell death"/>
    <property type="evidence" value="ECO:0007669"/>
    <property type="project" value="UniProtKB-KW"/>
</dbReference>
<dbReference type="SUPFAM" id="SSF48647">
    <property type="entry name" value="Fungal elicitin"/>
    <property type="match status" value="1"/>
</dbReference>
<dbReference type="GO" id="GO:0005576">
    <property type="term" value="C:extracellular region"/>
    <property type="evidence" value="ECO:0007669"/>
    <property type="project" value="UniProtKB-SubCell"/>
</dbReference>
<feature type="compositionally biased region" description="Low complexity" evidence="6">
    <location>
        <begin position="170"/>
        <end position="183"/>
    </location>
</feature>
<keyword evidence="8" id="KW-1185">Reference proteome</keyword>
<evidence type="ECO:0000313" key="7">
    <source>
        <dbReference type="EMBL" id="KAF0731457.1"/>
    </source>
</evidence>
<dbReference type="AlphaFoldDB" id="A0A6G0WVB8"/>
<dbReference type="VEuPathDB" id="FungiDB:AeMF1_013692"/>
<evidence type="ECO:0000313" key="8">
    <source>
        <dbReference type="Proteomes" id="UP000481153"/>
    </source>
</evidence>
<keyword evidence="3" id="KW-0964">Secreted</keyword>
<evidence type="ECO:0000256" key="3">
    <source>
        <dbReference type="ARBA" id="ARBA00022525"/>
    </source>
</evidence>
<dbReference type="EMBL" id="VJMJ01000143">
    <property type="protein sequence ID" value="KAF0731457.1"/>
    <property type="molecule type" value="Genomic_DNA"/>
</dbReference>
<dbReference type="Pfam" id="PF00964">
    <property type="entry name" value="Elicitin"/>
    <property type="match status" value="1"/>
</dbReference>
<organism evidence="7 8">
    <name type="scientific">Aphanomyces euteiches</name>
    <dbReference type="NCBI Taxonomy" id="100861"/>
    <lineage>
        <taxon>Eukaryota</taxon>
        <taxon>Sar</taxon>
        <taxon>Stramenopiles</taxon>
        <taxon>Oomycota</taxon>
        <taxon>Saprolegniomycetes</taxon>
        <taxon>Saprolegniales</taxon>
        <taxon>Verrucalvaceae</taxon>
        <taxon>Aphanomyces</taxon>
    </lineage>
</organism>
<evidence type="ECO:0000256" key="4">
    <source>
        <dbReference type="ARBA" id="ARBA00022978"/>
    </source>
</evidence>
<dbReference type="Gene3D" id="1.10.239.10">
    <property type="entry name" value="Elicitin domain"/>
    <property type="match status" value="1"/>
</dbReference>